<reference evidence="2" key="1">
    <citation type="journal article" date="2011" name="PLoS Genet.">
        <title>Genomic analysis of the necrotrophic fungal pathogens Sclerotinia sclerotiorum and Botrytis cinerea.</title>
        <authorList>
            <person name="Amselem J."/>
            <person name="Cuomo C.A."/>
            <person name="van Kan J.A."/>
            <person name="Viaud M."/>
            <person name="Benito E.P."/>
            <person name="Couloux A."/>
            <person name="Coutinho P.M."/>
            <person name="de Vries R.P."/>
            <person name="Dyer P.S."/>
            <person name="Fillinger S."/>
            <person name="Fournier E."/>
            <person name="Gout L."/>
            <person name="Hahn M."/>
            <person name="Kohn L."/>
            <person name="Lapalu N."/>
            <person name="Plummer K.M."/>
            <person name="Pradier J.M."/>
            <person name="Quevillon E."/>
            <person name="Sharon A."/>
            <person name="Simon A."/>
            <person name="ten Have A."/>
            <person name="Tudzynski B."/>
            <person name="Tudzynski P."/>
            <person name="Wincker P."/>
            <person name="Andrew M."/>
            <person name="Anthouard V."/>
            <person name="Beever R.E."/>
            <person name="Beffa R."/>
            <person name="Benoit I."/>
            <person name="Bouzid O."/>
            <person name="Brault B."/>
            <person name="Chen Z."/>
            <person name="Choquer M."/>
            <person name="Collemare J."/>
            <person name="Cotton P."/>
            <person name="Danchin E.G."/>
            <person name="Da Silva C."/>
            <person name="Gautier A."/>
            <person name="Giraud C."/>
            <person name="Giraud T."/>
            <person name="Gonzalez C."/>
            <person name="Grossetete S."/>
            <person name="Guldener U."/>
            <person name="Henrissat B."/>
            <person name="Howlett B.J."/>
            <person name="Kodira C."/>
            <person name="Kretschmer M."/>
            <person name="Lappartient A."/>
            <person name="Leroch M."/>
            <person name="Levis C."/>
            <person name="Mauceli E."/>
            <person name="Neuveglise C."/>
            <person name="Oeser B."/>
            <person name="Pearson M."/>
            <person name="Poulain J."/>
            <person name="Poussereau N."/>
            <person name="Quesneville H."/>
            <person name="Rascle C."/>
            <person name="Schumacher J."/>
            <person name="Segurens B."/>
            <person name="Sexton A."/>
            <person name="Silva E."/>
            <person name="Sirven C."/>
            <person name="Soanes D.M."/>
            <person name="Talbot N.J."/>
            <person name="Templeton M."/>
            <person name="Yandava C."/>
            <person name="Yarden O."/>
            <person name="Zeng Q."/>
            <person name="Rollins J.A."/>
            <person name="Lebrun M.H."/>
            <person name="Dickman M."/>
        </authorList>
    </citation>
    <scope>NUCLEOTIDE SEQUENCE [LARGE SCALE GENOMIC DNA]</scope>
    <source>
        <strain evidence="2">T4</strain>
    </source>
</reference>
<proteinExistence type="predicted"/>
<dbReference type="EMBL" id="FQ790337">
    <property type="protein sequence ID" value="CCD51248.1"/>
    <property type="molecule type" value="Genomic_DNA"/>
</dbReference>
<accession>G2YHR1</accession>
<protein>
    <submittedName>
        <fullName evidence="1">Uncharacterized protein</fullName>
    </submittedName>
</protein>
<name>G2YHR1_BOTF4</name>
<evidence type="ECO:0000313" key="2">
    <source>
        <dbReference type="Proteomes" id="UP000008177"/>
    </source>
</evidence>
<organism evidence="1 2">
    <name type="scientific">Botryotinia fuckeliana (strain T4)</name>
    <name type="common">Noble rot fungus</name>
    <name type="synonym">Botrytis cinerea</name>
    <dbReference type="NCBI Taxonomy" id="999810"/>
    <lineage>
        <taxon>Eukaryota</taxon>
        <taxon>Fungi</taxon>
        <taxon>Dikarya</taxon>
        <taxon>Ascomycota</taxon>
        <taxon>Pezizomycotina</taxon>
        <taxon>Leotiomycetes</taxon>
        <taxon>Helotiales</taxon>
        <taxon>Sclerotiniaceae</taxon>
        <taxon>Botrytis</taxon>
    </lineage>
</organism>
<gene>
    <name evidence="1" type="ORF">BofuT4_uP015540.1</name>
</gene>
<dbReference type="AlphaFoldDB" id="G2YHR1"/>
<dbReference type="Proteomes" id="UP000008177">
    <property type="component" value="Unplaced contigs"/>
</dbReference>
<evidence type="ECO:0000313" key="1">
    <source>
        <dbReference type="EMBL" id="CCD51248.1"/>
    </source>
</evidence>
<sequence length="56" mass="6568">MFSLQEKGGEKLKKLRLQPQPYSSAVRSLVNEVKVRDPKASQTKESWYRISHLEQH</sequence>
<dbReference type="HOGENOM" id="CLU_3013956_0_0_1"/>
<dbReference type="InParanoid" id="G2YHR1"/>